<dbReference type="EMBL" id="CAJEWN010000271">
    <property type="protein sequence ID" value="CAD2176246.1"/>
    <property type="molecule type" value="Genomic_DNA"/>
</dbReference>
<proteinExistence type="predicted"/>
<organism evidence="1 2">
    <name type="scientific">Meloidogyne enterolobii</name>
    <name type="common">Root-knot nematode worm</name>
    <name type="synonym">Meloidogyne mayaguensis</name>
    <dbReference type="NCBI Taxonomy" id="390850"/>
    <lineage>
        <taxon>Eukaryota</taxon>
        <taxon>Metazoa</taxon>
        <taxon>Ecdysozoa</taxon>
        <taxon>Nematoda</taxon>
        <taxon>Chromadorea</taxon>
        <taxon>Rhabditida</taxon>
        <taxon>Tylenchina</taxon>
        <taxon>Tylenchomorpha</taxon>
        <taxon>Tylenchoidea</taxon>
        <taxon>Meloidogynidae</taxon>
        <taxon>Meloidogyninae</taxon>
        <taxon>Meloidogyne</taxon>
    </lineage>
</organism>
<accession>A0A6V7VMR2</accession>
<sequence>MLFLAPEVQLDVLKCLNFEQLFSLKQTNFYFRNLINKYEGGLARMEFFELSLIDTKTIDRQAVIVKLEPVVSEFVLSEHLREKWETALDKSTHLFLYPVEDGSECFAVQLKKKAFKSSYILKLPNIPKTIEEMVVIRFWLEQLFNCAFKEAEFGNVIFNSEMINLLFNNDKTMPKQFHVGKSTIQTKDEKFQDFLNFGLTRFAVYELFSFFDKSDIPEQYTDILFNIIINEGSKFPHVCLGVFKSSKLYDRIIEYITTSKDLSKMVPFITLFCHSFDVPKLPEKAENVKIDGDSTKYKIVNVYNPKVKFLLLNSGTRNFFFVYIEKKIEE</sequence>
<comment type="caution">
    <text evidence="1">The sequence shown here is derived from an EMBL/GenBank/DDBJ whole genome shotgun (WGS) entry which is preliminary data.</text>
</comment>
<dbReference type="OrthoDB" id="5281164at2759"/>
<evidence type="ECO:0000313" key="1">
    <source>
        <dbReference type="EMBL" id="CAD2176246.1"/>
    </source>
</evidence>
<dbReference type="Proteomes" id="UP000580250">
    <property type="component" value="Unassembled WGS sequence"/>
</dbReference>
<protein>
    <submittedName>
        <fullName evidence="1">Uncharacterized protein</fullName>
    </submittedName>
</protein>
<gene>
    <name evidence="1" type="ORF">MENT_LOCUS28032</name>
</gene>
<evidence type="ECO:0000313" key="2">
    <source>
        <dbReference type="Proteomes" id="UP000580250"/>
    </source>
</evidence>
<name>A0A6V7VMR2_MELEN</name>
<dbReference type="AlphaFoldDB" id="A0A6V7VMR2"/>
<reference evidence="1 2" key="1">
    <citation type="submission" date="2020-08" db="EMBL/GenBank/DDBJ databases">
        <authorList>
            <person name="Koutsovoulos G."/>
            <person name="Danchin GJ E."/>
        </authorList>
    </citation>
    <scope>NUCLEOTIDE SEQUENCE [LARGE SCALE GENOMIC DNA]</scope>
</reference>